<dbReference type="InterPro" id="IPR012944">
    <property type="entry name" value="SusD_RagB_dom"/>
</dbReference>
<gene>
    <name evidence="8" type="ORF">SAMN05660862_0502</name>
</gene>
<feature type="domain" description="SusD-like N-terminal" evidence="7">
    <location>
        <begin position="91"/>
        <end position="152"/>
    </location>
</feature>
<comment type="subcellular location">
    <subcellularLocation>
        <location evidence="1">Cell outer membrane</location>
    </subcellularLocation>
</comment>
<dbReference type="InterPro" id="IPR033985">
    <property type="entry name" value="SusD-like_N"/>
</dbReference>
<protein>
    <submittedName>
        <fullName evidence="8">Starch-binding associating with outer membrane</fullName>
    </submittedName>
</protein>
<reference evidence="8 9" key="1">
    <citation type="submission" date="2017-04" db="EMBL/GenBank/DDBJ databases">
        <authorList>
            <person name="Afonso C.L."/>
            <person name="Miller P.J."/>
            <person name="Scott M.A."/>
            <person name="Spackman E."/>
            <person name="Goraichik I."/>
            <person name="Dimitrov K.M."/>
            <person name="Suarez D.L."/>
            <person name="Swayne D.E."/>
        </authorList>
    </citation>
    <scope>NUCLEOTIDE SEQUENCE [LARGE SCALE GENOMIC DNA]</scope>
    <source>
        <strain evidence="8 9">DSM 22418</strain>
    </source>
</reference>
<dbReference type="GO" id="GO:0009279">
    <property type="term" value="C:cell outer membrane"/>
    <property type="evidence" value="ECO:0007669"/>
    <property type="project" value="UniProtKB-SubCell"/>
</dbReference>
<keyword evidence="5" id="KW-0998">Cell outer membrane</keyword>
<dbReference type="OrthoDB" id="5694214at2"/>
<sequence>MKRLVLFFMASVLWSSCSIEEQPTSFVNSDNYYQTEAQCISGLNSTYIPLRSIYSYTYLMATEGVSDLMYIASGTLDAQLDISPAQPRFGQTMWTQGYRGVMYCNSIIEGIKRSPLSEETKNRLLAEGMIMRAYYYWFLTSTFGDVPFYTEDVVNAQVLDKISKMGRMPAVDTRNYLIQELLTYVPYLAQVRTNDTPGNRSGAAMGWMLIGKLAQWNKKWDVAKEAMDQLVGIYGDFGQYPLSDIALKNKNILESIFEIQFTYSETGLQVTTNAAAICMPTRSTGAIYDGVEIPELGANSTTWSPLRPNNYYFQTVMRRATPDKRLEMNMLWAYKGVNFKSTATRPWLGTKFWSYNMYNVADGNNQRVFRYADALLMQAENFMELRDQASSVRYLNIVRQRAGLADYVFKNWDLLREEIQKERGRELLGEYQRKYDLVRWGNWYQMTYDFTDYASLKNNMLPCHEYYPIPDVEVVKSGYSLDNKAYEYYGKG</sequence>
<dbReference type="PROSITE" id="PS51257">
    <property type="entry name" value="PROKAR_LIPOPROTEIN"/>
    <property type="match status" value="1"/>
</dbReference>
<dbReference type="InterPro" id="IPR011990">
    <property type="entry name" value="TPR-like_helical_dom_sf"/>
</dbReference>
<accession>A0A1X7I6Q9</accession>
<dbReference type="RefSeq" id="WP_085471375.1">
    <property type="nucleotide sequence ID" value="NZ_FXAU01000001.1"/>
</dbReference>
<evidence type="ECO:0000256" key="3">
    <source>
        <dbReference type="ARBA" id="ARBA00022729"/>
    </source>
</evidence>
<dbReference type="Gene3D" id="1.25.40.390">
    <property type="match status" value="1"/>
</dbReference>
<evidence type="ECO:0000256" key="2">
    <source>
        <dbReference type="ARBA" id="ARBA00006275"/>
    </source>
</evidence>
<dbReference type="Proteomes" id="UP000192980">
    <property type="component" value="Unassembled WGS sequence"/>
</dbReference>
<evidence type="ECO:0000256" key="4">
    <source>
        <dbReference type="ARBA" id="ARBA00023136"/>
    </source>
</evidence>
<name>A0A1X7I6Q9_9SPHI</name>
<comment type="similarity">
    <text evidence="2">Belongs to the SusD family.</text>
</comment>
<dbReference type="Pfam" id="PF14322">
    <property type="entry name" value="SusD-like_3"/>
    <property type="match status" value="1"/>
</dbReference>
<feature type="domain" description="RagB/SusD" evidence="6">
    <location>
        <begin position="324"/>
        <end position="458"/>
    </location>
</feature>
<evidence type="ECO:0000313" key="9">
    <source>
        <dbReference type="Proteomes" id="UP000192980"/>
    </source>
</evidence>
<evidence type="ECO:0000256" key="5">
    <source>
        <dbReference type="ARBA" id="ARBA00023237"/>
    </source>
</evidence>
<evidence type="ECO:0000259" key="6">
    <source>
        <dbReference type="Pfam" id="PF07980"/>
    </source>
</evidence>
<dbReference type="Pfam" id="PF07980">
    <property type="entry name" value="SusD_RagB"/>
    <property type="match status" value="1"/>
</dbReference>
<evidence type="ECO:0000313" key="8">
    <source>
        <dbReference type="EMBL" id="SMG09992.1"/>
    </source>
</evidence>
<evidence type="ECO:0000256" key="1">
    <source>
        <dbReference type="ARBA" id="ARBA00004442"/>
    </source>
</evidence>
<dbReference type="SUPFAM" id="SSF48452">
    <property type="entry name" value="TPR-like"/>
    <property type="match status" value="1"/>
</dbReference>
<evidence type="ECO:0000259" key="7">
    <source>
        <dbReference type="Pfam" id="PF14322"/>
    </source>
</evidence>
<keyword evidence="3" id="KW-0732">Signal</keyword>
<proteinExistence type="inferred from homology"/>
<dbReference type="STRING" id="561061.SAMN05660862_0502"/>
<dbReference type="AlphaFoldDB" id="A0A1X7I6Q9"/>
<organism evidence="8 9">
    <name type="scientific">Sphingobacterium psychroaquaticum</name>
    <dbReference type="NCBI Taxonomy" id="561061"/>
    <lineage>
        <taxon>Bacteria</taxon>
        <taxon>Pseudomonadati</taxon>
        <taxon>Bacteroidota</taxon>
        <taxon>Sphingobacteriia</taxon>
        <taxon>Sphingobacteriales</taxon>
        <taxon>Sphingobacteriaceae</taxon>
        <taxon>Sphingobacterium</taxon>
    </lineage>
</organism>
<dbReference type="EMBL" id="FXAU01000001">
    <property type="protein sequence ID" value="SMG09992.1"/>
    <property type="molecule type" value="Genomic_DNA"/>
</dbReference>
<keyword evidence="4" id="KW-0472">Membrane</keyword>
<keyword evidence="9" id="KW-1185">Reference proteome</keyword>